<dbReference type="GO" id="GO:0043041">
    <property type="term" value="P:amino acid activation for nonribosomal peptide biosynthetic process"/>
    <property type="evidence" value="ECO:0007669"/>
    <property type="project" value="TreeGrafter"/>
</dbReference>
<name>A0A151Y3Z5_9GAMM</name>
<keyword evidence="3" id="KW-1185">Reference proteome</keyword>
<accession>A0A151Y3Z5</accession>
<dbReference type="GO" id="GO:0005737">
    <property type="term" value="C:cytoplasm"/>
    <property type="evidence" value="ECO:0007669"/>
    <property type="project" value="TreeGrafter"/>
</dbReference>
<gene>
    <name evidence="2" type="ORF">AZH43_07870</name>
</gene>
<dbReference type="PANTHER" id="PTHR45527:SF1">
    <property type="entry name" value="FATTY ACID SYNTHASE"/>
    <property type="match status" value="1"/>
</dbReference>
<sequence>MQTTDTLAPLTRAQHSMWKGHHHHGSYPFHTAEWLVIEGPLNRELFHQAIELTLKEAKALHWRALEKDGKVYRVDDVALRPPQFSDLSHLDEQAILDWADLAVEPPFDLSVGHLYDYTFAHLDEQKYGLFFRAHHVALDGYAYGLMINRFLDYYQSLKNDSELKNKSFDHFEKFLADEQRYLASPKAEKDLQFWRDNFSNELAPKKRLKRKLKQPFYQGPRYEDVIDWDTQQEMNALAAELKLPSAMVVMAVMMSYLVKQSGDHQQCFGVPFMSRLGTAAMRTPCLVMNILPLRLAGTGQENLKETVQLLAQRFNQIRPHQNSYFEQMRFELEGFDPLENILFGPIVNWIPYPLPEQFEGCRLTKTTISAGPIEDFDIAITNKFVDGVERLYLAVDGHKELYNVESLGEYWHDFMRMLCLWIQHPELKANQLEIQKKLPD</sequence>
<dbReference type="Proteomes" id="UP000076276">
    <property type="component" value="Unassembled WGS sequence"/>
</dbReference>
<dbReference type="PANTHER" id="PTHR45527">
    <property type="entry name" value="NONRIBOSOMAL PEPTIDE SYNTHETASE"/>
    <property type="match status" value="1"/>
</dbReference>
<dbReference type="Pfam" id="PF00668">
    <property type="entry name" value="Condensation"/>
    <property type="match status" value="1"/>
</dbReference>
<comment type="caution">
    <text evidence="2">The sequence shown here is derived from an EMBL/GenBank/DDBJ whole genome shotgun (WGS) entry which is preliminary data.</text>
</comment>
<dbReference type="GO" id="GO:0003824">
    <property type="term" value="F:catalytic activity"/>
    <property type="evidence" value="ECO:0007669"/>
    <property type="project" value="InterPro"/>
</dbReference>
<dbReference type="STRING" id="1806892.AZH43_07870"/>
<dbReference type="GO" id="GO:0044550">
    <property type="term" value="P:secondary metabolite biosynthetic process"/>
    <property type="evidence" value="ECO:0007669"/>
    <property type="project" value="TreeGrafter"/>
</dbReference>
<evidence type="ECO:0000313" key="2">
    <source>
        <dbReference type="EMBL" id="KYQ72764.1"/>
    </source>
</evidence>
<dbReference type="RefSeq" id="WP_067667090.1">
    <property type="nucleotide sequence ID" value="NZ_CBCSIK010000008.1"/>
</dbReference>
<protein>
    <recommendedName>
        <fullName evidence="1">Condensation domain-containing protein</fullName>
    </recommendedName>
</protein>
<dbReference type="EMBL" id="LUAW01000013">
    <property type="protein sequence ID" value="KYQ72764.1"/>
    <property type="molecule type" value="Genomic_DNA"/>
</dbReference>
<dbReference type="GO" id="GO:0031177">
    <property type="term" value="F:phosphopantetheine binding"/>
    <property type="evidence" value="ECO:0007669"/>
    <property type="project" value="TreeGrafter"/>
</dbReference>
<organism evidence="2 3">
    <name type="scientific">Acinetobacter pragensis</name>
    <dbReference type="NCBI Taxonomy" id="1806892"/>
    <lineage>
        <taxon>Bacteria</taxon>
        <taxon>Pseudomonadati</taxon>
        <taxon>Pseudomonadota</taxon>
        <taxon>Gammaproteobacteria</taxon>
        <taxon>Moraxellales</taxon>
        <taxon>Moraxellaceae</taxon>
        <taxon>Acinetobacter</taxon>
    </lineage>
</organism>
<dbReference type="SUPFAM" id="SSF52777">
    <property type="entry name" value="CoA-dependent acyltransferases"/>
    <property type="match status" value="2"/>
</dbReference>
<evidence type="ECO:0000259" key="1">
    <source>
        <dbReference type="Pfam" id="PF00668"/>
    </source>
</evidence>
<dbReference type="InterPro" id="IPR023213">
    <property type="entry name" value="CAT-like_dom_sf"/>
</dbReference>
<reference evidence="2 3" key="1">
    <citation type="submission" date="2016-03" db="EMBL/GenBank/DDBJ databases">
        <title>Acinetobacter genomospecies 28 strain ANC 4149.</title>
        <authorList>
            <person name="Radolfova-Krizova L."/>
            <person name="Nemec A."/>
        </authorList>
    </citation>
    <scope>NUCLEOTIDE SEQUENCE [LARGE SCALE GENOMIC DNA]</scope>
    <source>
        <strain evidence="2 3">ANC 4149</strain>
    </source>
</reference>
<dbReference type="OrthoDB" id="9757559at2"/>
<dbReference type="AlphaFoldDB" id="A0A151Y3Z5"/>
<evidence type="ECO:0000313" key="3">
    <source>
        <dbReference type="Proteomes" id="UP000076276"/>
    </source>
</evidence>
<feature type="domain" description="Condensation" evidence="1">
    <location>
        <begin position="8"/>
        <end position="434"/>
    </location>
</feature>
<dbReference type="InterPro" id="IPR001242">
    <property type="entry name" value="Condensation_dom"/>
</dbReference>
<proteinExistence type="predicted"/>
<dbReference type="Gene3D" id="3.30.559.10">
    <property type="entry name" value="Chloramphenicol acetyltransferase-like domain"/>
    <property type="match status" value="1"/>
</dbReference>
<dbReference type="Gene3D" id="3.30.559.30">
    <property type="entry name" value="Nonribosomal peptide synthetase, condensation domain"/>
    <property type="match status" value="1"/>
</dbReference>